<proteinExistence type="predicted"/>
<feature type="region of interest" description="Disordered" evidence="1">
    <location>
        <begin position="41"/>
        <end position="67"/>
    </location>
</feature>
<organism evidence="2 3">
    <name type="scientific">Colletotrichum incanum</name>
    <name type="common">Soybean anthracnose fungus</name>
    <dbReference type="NCBI Taxonomy" id="1573173"/>
    <lineage>
        <taxon>Eukaryota</taxon>
        <taxon>Fungi</taxon>
        <taxon>Dikarya</taxon>
        <taxon>Ascomycota</taxon>
        <taxon>Pezizomycotina</taxon>
        <taxon>Sordariomycetes</taxon>
        <taxon>Hypocreomycetidae</taxon>
        <taxon>Glomerellales</taxon>
        <taxon>Glomerellaceae</taxon>
        <taxon>Colletotrichum</taxon>
        <taxon>Colletotrichum spaethianum species complex</taxon>
    </lineage>
</organism>
<evidence type="ECO:0000313" key="3">
    <source>
        <dbReference type="Proteomes" id="UP000076584"/>
    </source>
</evidence>
<reference evidence="2 3" key="1">
    <citation type="submission" date="2015-06" db="EMBL/GenBank/DDBJ databases">
        <title>Survival trade-offs in plant roots during colonization by closely related pathogenic and mutualistic fungi.</title>
        <authorList>
            <person name="Hacquard S."/>
            <person name="Kracher B."/>
            <person name="Hiruma K."/>
            <person name="Weinman A."/>
            <person name="Muench P."/>
            <person name="Garrido Oter R."/>
            <person name="Ver Loren van Themaat E."/>
            <person name="Dallerey J.-F."/>
            <person name="Damm U."/>
            <person name="Henrissat B."/>
            <person name="Lespinet O."/>
            <person name="Thon M."/>
            <person name="Kemen E."/>
            <person name="McHardy A.C."/>
            <person name="Schulze-Lefert P."/>
            <person name="O'Connell R.J."/>
        </authorList>
    </citation>
    <scope>NUCLEOTIDE SEQUENCE [LARGE SCALE GENOMIC DNA]</scope>
    <source>
        <strain evidence="2 3">MAFF 238704</strain>
    </source>
</reference>
<dbReference type="AlphaFoldDB" id="A0A166LDS5"/>
<comment type="caution">
    <text evidence="2">The sequence shown here is derived from an EMBL/GenBank/DDBJ whole genome shotgun (WGS) entry which is preliminary data.</text>
</comment>
<sequence length="172" mass="18325">MSSSDSNASDASGASGASGSSVRSCIVVAIRPEDLATACTTDCTPERYDNSTVRPHEPPAEPGPPGSLIPFDVPARAREIRGIELPAALLNLFLRQSEGPPGPAQAQAQAEARMPDVYRKVNEWSAYIQETGDSFYTAGSDLTVNKAMVRFTGRSREITTILTKPIPTGFKI</sequence>
<evidence type="ECO:0000313" key="2">
    <source>
        <dbReference type="EMBL" id="KZL63401.1"/>
    </source>
</evidence>
<gene>
    <name evidence="2" type="ORF">CI238_11938</name>
</gene>
<feature type="region of interest" description="Disordered" evidence="1">
    <location>
        <begin position="1"/>
        <end position="21"/>
    </location>
</feature>
<name>A0A166LDS5_COLIC</name>
<evidence type="ECO:0000256" key="1">
    <source>
        <dbReference type="SAM" id="MobiDB-lite"/>
    </source>
</evidence>
<accession>A0A166LDS5</accession>
<dbReference type="Proteomes" id="UP000076584">
    <property type="component" value="Unassembled WGS sequence"/>
</dbReference>
<dbReference type="EMBL" id="LFIW01002789">
    <property type="protein sequence ID" value="KZL63401.1"/>
    <property type="molecule type" value="Genomic_DNA"/>
</dbReference>
<protein>
    <submittedName>
        <fullName evidence="2">Uncharacterized protein</fullName>
    </submittedName>
</protein>
<feature type="compositionally biased region" description="Basic and acidic residues" evidence="1">
    <location>
        <begin position="44"/>
        <end position="59"/>
    </location>
</feature>
<keyword evidence="3" id="KW-1185">Reference proteome</keyword>